<comment type="caution">
    <text evidence="2">The sequence shown here is derived from an EMBL/GenBank/DDBJ whole genome shotgun (WGS) entry which is preliminary data.</text>
</comment>
<protein>
    <recommendedName>
        <fullName evidence="1">Toprim domain-containing protein</fullName>
    </recommendedName>
</protein>
<reference evidence="2" key="1">
    <citation type="journal article" date="2015" name="Nature">
        <title>Complex archaea that bridge the gap between prokaryotes and eukaryotes.</title>
        <authorList>
            <person name="Spang A."/>
            <person name="Saw J.H."/>
            <person name="Jorgensen S.L."/>
            <person name="Zaremba-Niedzwiedzka K."/>
            <person name="Martijn J."/>
            <person name="Lind A.E."/>
            <person name="van Eijk R."/>
            <person name="Schleper C."/>
            <person name="Guy L."/>
            <person name="Ettema T.J."/>
        </authorList>
    </citation>
    <scope>NUCLEOTIDE SEQUENCE</scope>
</reference>
<accession>A0A0F8ZL34</accession>
<gene>
    <name evidence="2" type="ORF">LCGC14_2760090</name>
</gene>
<dbReference type="SMART" id="SM00493">
    <property type="entry name" value="TOPRIM"/>
    <property type="match status" value="1"/>
</dbReference>
<evidence type="ECO:0000259" key="1">
    <source>
        <dbReference type="SMART" id="SM00493"/>
    </source>
</evidence>
<dbReference type="PANTHER" id="PTHR30313:SF2">
    <property type="entry name" value="DNA PRIMASE"/>
    <property type="match status" value="1"/>
</dbReference>
<dbReference type="Gene3D" id="3.40.1360.10">
    <property type="match status" value="1"/>
</dbReference>
<proteinExistence type="predicted"/>
<dbReference type="CDD" id="cd01029">
    <property type="entry name" value="TOPRIM_primases"/>
    <property type="match status" value="1"/>
</dbReference>
<dbReference type="EMBL" id="LAZR01050707">
    <property type="protein sequence ID" value="KKK86750.1"/>
    <property type="molecule type" value="Genomic_DNA"/>
</dbReference>
<dbReference type="Pfam" id="PF13662">
    <property type="entry name" value="Toprim_4"/>
    <property type="match status" value="1"/>
</dbReference>
<dbReference type="SUPFAM" id="SSF56731">
    <property type="entry name" value="DNA primase core"/>
    <property type="match status" value="1"/>
</dbReference>
<dbReference type="InterPro" id="IPR006171">
    <property type="entry name" value="TOPRIM_dom"/>
</dbReference>
<dbReference type="AlphaFoldDB" id="A0A0F8ZL34"/>
<name>A0A0F8ZL34_9ZZZZ</name>
<dbReference type="PANTHER" id="PTHR30313">
    <property type="entry name" value="DNA PRIMASE"/>
    <property type="match status" value="1"/>
</dbReference>
<feature type="non-terminal residue" evidence="2">
    <location>
        <position position="1"/>
    </location>
</feature>
<sequence>YVLWPAQRGAAPDGSLIIVEGPLDVLWLRQHGYGNSMAIMGGGTLGMEQRRILKEDLKPTKLILAFDNDEAGAALSVKSVNGISKHIPCYVVQWNEVDFTDEDDDEMQMIPDDVADLTPDKVAELLATAMLTEKEPKKAV</sequence>
<evidence type="ECO:0000313" key="2">
    <source>
        <dbReference type="EMBL" id="KKK86750.1"/>
    </source>
</evidence>
<dbReference type="InterPro" id="IPR034154">
    <property type="entry name" value="TOPRIM_DnaG/twinkle"/>
</dbReference>
<dbReference type="GO" id="GO:0005737">
    <property type="term" value="C:cytoplasm"/>
    <property type="evidence" value="ECO:0007669"/>
    <property type="project" value="TreeGrafter"/>
</dbReference>
<organism evidence="2">
    <name type="scientific">marine sediment metagenome</name>
    <dbReference type="NCBI Taxonomy" id="412755"/>
    <lineage>
        <taxon>unclassified sequences</taxon>
        <taxon>metagenomes</taxon>
        <taxon>ecological metagenomes</taxon>
    </lineage>
</organism>
<feature type="domain" description="Toprim" evidence="1">
    <location>
        <begin position="14"/>
        <end position="88"/>
    </location>
</feature>
<dbReference type="InterPro" id="IPR050219">
    <property type="entry name" value="DnaG_primase"/>
</dbReference>
<dbReference type="GO" id="GO:0006269">
    <property type="term" value="P:DNA replication, synthesis of primer"/>
    <property type="evidence" value="ECO:0007669"/>
    <property type="project" value="TreeGrafter"/>
</dbReference>